<dbReference type="EMBL" id="CAUEEQ010048359">
    <property type="protein sequence ID" value="CAJ0959689.1"/>
    <property type="molecule type" value="Genomic_DNA"/>
</dbReference>
<evidence type="ECO:0000256" key="2">
    <source>
        <dbReference type="ARBA" id="ARBA00004439"/>
    </source>
</evidence>
<dbReference type="PANTHER" id="PTHR45981">
    <property type="entry name" value="LD02310P"/>
    <property type="match status" value="1"/>
</dbReference>
<evidence type="ECO:0000313" key="13">
    <source>
        <dbReference type="EMBL" id="CAJ0959689.1"/>
    </source>
</evidence>
<dbReference type="CDD" id="cd16807">
    <property type="entry name" value="RING_CH-C4HC3_MARCH8"/>
    <property type="match status" value="1"/>
</dbReference>
<evidence type="ECO:0000313" key="14">
    <source>
        <dbReference type="Proteomes" id="UP001176940"/>
    </source>
</evidence>
<dbReference type="SUPFAM" id="SSF57850">
    <property type="entry name" value="RING/U-box"/>
    <property type="match status" value="1"/>
</dbReference>
<evidence type="ECO:0000256" key="5">
    <source>
        <dbReference type="ARBA" id="ARBA00022771"/>
    </source>
</evidence>
<dbReference type="PROSITE" id="PS51292">
    <property type="entry name" value="ZF_RING_CH"/>
    <property type="match status" value="1"/>
</dbReference>
<sequence>MPSHYTFSIATTVRFVTFQRYRYDIAVSDTQQRSGILLRIFNACNQGKHRSQRCTRPSGIRFAMRPGPLLTSRSHDRDVTKVLVAQHLWNRTAACSAEEIGTSEGLSLRLAPIHIRLMSAQPANIRRLSRPCTMYGDPQVSTDRCCQAGSPTSVTAPTSFPRTSVTPSSQDICSSSAVFSECCHQSPLQSAVVLKNPTCQNSRTSGATVTIICQDGFSIENANTKIHTSIEKPHKAKSTLPFSKSLNDVDKKREEPPGNCDFVERTSSEGKLRSAEEHNFAKNKFQFPENGAKFANPVSMNNCNGVRGQSVSSNLLMIPYLDTSLGSVCIPVIDDKADSDSSKSKTLLHYLFSFSPSSSVHSLNRFQELDGYSRSLHAGTSSSMLLGSTDFCSDDIGDDDVFEDNVAVKEDPKELRAPLCSVEDSDLECPSPSKKIPPASPVSASGDVCRICHCEGDDESPLITPCHCTGSLHFVHQACLQQWIKSSDTRCCELCKFEFIMETKLKPLRKWEKLQMTSSERRKIMCSVTFHIIAITCVVWSLYVLIDRTAEEIKLGQTTGILEWPFWTKLVVVAIGFTGGLLFMYVQCKVYVQLWKRLKAYNRVIYVQNCPETCKKKTFEKTTIIIEPNLESKEALGIHHSDTNSSYYTEPEDCGAAILQV</sequence>
<feature type="transmembrane region" description="Helical" evidence="10">
    <location>
        <begin position="524"/>
        <end position="546"/>
    </location>
</feature>
<evidence type="ECO:0000256" key="7">
    <source>
        <dbReference type="ARBA" id="ARBA00022859"/>
    </source>
</evidence>
<evidence type="ECO:0000256" key="6">
    <source>
        <dbReference type="ARBA" id="ARBA00022833"/>
    </source>
</evidence>
<evidence type="ECO:0000256" key="4">
    <source>
        <dbReference type="ARBA" id="ARBA00022723"/>
    </source>
</evidence>
<keyword evidence="8" id="KW-0968">Cytoplasmic vesicle</keyword>
<proteinExistence type="predicted"/>
<evidence type="ECO:0000256" key="9">
    <source>
        <dbReference type="PROSITE-ProRule" id="PRU00175"/>
    </source>
</evidence>
<evidence type="ECO:0000256" key="8">
    <source>
        <dbReference type="ARBA" id="ARBA00023329"/>
    </source>
</evidence>
<dbReference type="SMART" id="SM00744">
    <property type="entry name" value="RINGv"/>
    <property type="match status" value="1"/>
</dbReference>
<dbReference type="Proteomes" id="UP001176940">
    <property type="component" value="Unassembled WGS sequence"/>
</dbReference>
<accession>A0ABN9M8Q2</accession>
<dbReference type="InterPro" id="IPR013083">
    <property type="entry name" value="Znf_RING/FYVE/PHD"/>
</dbReference>
<organism evidence="13 14">
    <name type="scientific">Ranitomeya imitator</name>
    <name type="common">mimic poison frog</name>
    <dbReference type="NCBI Taxonomy" id="111125"/>
    <lineage>
        <taxon>Eukaryota</taxon>
        <taxon>Metazoa</taxon>
        <taxon>Chordata</taxon>
        <taxon>Craniata</taxon>
        <taxon>Vertebrata</taxon>
        <taxon>Euteleostomi</taxon>
        <taxon>Amphibia</taxon>
        <taxon>Batrachia</taxon>
        <taxon>Anura</taxon>
        <taxon>Neobatrachia</taxon>
        <taxon>Hyloidea</taxon>
        <taxon>Dendrobatidae</taxon>
        <taxon>Dendrobatinae</taxon>
        <taxon>Ranitomeya</taxon>
    </lineage>
</organism>
<name>A0ABN9M8Q2_9NEOB</name>
<feature type="domain" description="RING-CH-type" evidence="12">
    <location>
        <begin position="441"/>
        <end position="502"/>
    </location>
</feature>
<evidence type="ECO:0008006" key="15">
    <source>
        <dbReference type="Google" id="ProtNLM"/>
    </source>
</evidence>
<evidence type="ECO:0000256" key="1">
    <source>
        <dbReference type="ARBA" id="ARBA00004155"/>
    </source>
</evidence>
<reference evidence="13" key="1">
    <citation type="submission" date="2023-07" db="EMBL/GenBank/DDBJ databases">
        <authorList>
            <person name="Stuckert A."/>
        </authorList>
    </citation>
    <scope>NUCLEOTIDE SEQUENCE</scope>
</reference>
<comment type="subcellular location">
    <subcellularLocation>
        <location evidence="2">Cytoplasmic vesicle membrane</location>
        <topology evidence="2">Multi-pass membrane protein</topology>
    </subcellularLocation>
    <subcellularLocation>
        <location evidence="3">Early endosome membrane</location>
        <topology evidence="3">Multi-pass membrane protein</topology>
    </subcellularLocation>
    <subcellularLocation>
        <location evidence="1">Lysosome membrane</location>
        <topology evidence="1">Multi-pass membrane protein</topology>
    </subcellularLocation>
</comment>
<evidence type="ECO:0000256" key="3">
    <source>
        <dbReference type="ARBA" id="ARBA00004520"/>
    </source>
</evidence>
<gene>
    <name evidence="13" type="ORF">RIMI_LOCUS16946924</name>
</gene>
<keyword evidence="14" id="KW-1185">Reference proteome</keyword>
<feature type="transmembrane region" description="Helical" evidence="10">
    <location>
        <begin position="566"/>
        <end position="586"/>
    </location>
</feature>
<dbReference type="Pfam" id="PF12906">
    <property type="entry name" value="RINGv"/>
    <property type="match status" value="1"/>
</dbReference>
<keyword evidence="10" id="KW-0812">Transmembrane</keyword>
<keyword evidence="5 9" id="KW-0863">Zinc-finger</keyword>
<dbReference type="Gene3D" id="3.30.40.10">
    <property type="entry name" value="Zinc/RING finger domain, C3HC4 (zinc finger)"/>
    <property type="match status" value="1"/>
</dbReference>
<evidence type="ECO:0000259" key="11">
    <source>
        <dbReference type="PROSITE" id="PS50089"/>
    </source>
</evidence>
<comment type="caution">
    <text evidence="13">The sequence shown here is derived from an EMBL/GenBank/DDBJ whole genome shotgun (WGS) entry which is preliminary data.</text>
</comment>
<dbReference type="InterPro" id="IPR011016">
    <property type="entry name" value="Znf_RING-CH"/>
</dbReference>
<evidence type="ECO:0000259" key="12">
    <source>
        <dbReference type="PROSITE" id="PS51292"/>
    </source>
</evidence>
<keyword evidence="10" id="KW-0472">Membrane</keyword>
<keyword evidence="4" id="KW-0479">Metal-binding</keyword>
<keyword evidence="7" id="KW-0391">Immunity</keyword>
<keyword evidence="6" id="KW-0862">Zinc</keyword>
<dbReference type="InterPro" id="IPR001841">
    <property type="entry name" value="Znf_RING"/>
</dbReference>
<feature type="domain" description="RING-type" evidence="11">
    <location>
        <begin position="449"/>
        <end position="496"/>
    </location>
</feature>
<protein>
    <recommendedName>
        <fullName evidence="15">E3 ubiquitin-protein ligase MARCH8</fullName>
    </recommendedName>
</protein>
<evidence type="ECO:0000256" key="10">
    <source>
        <dbReference type="SAM" id="Phobius"/>
    </source>
</evidence>
<dbReference type="PROSITE" id="PS50089">
    <property type="entry name" value="ZF_RING_2"/>
    <property type="match status" value="1"/>
</dbReference>
<keyword evidence="10" id="KW-1133">Transmembrane helix</keyword>